<keyword evidence="2" id="KW-1003">Cell membrane</keyword>
<evidence type="ECO:0000313" key="7">
    <source>
        <dbReference type="EMBL" id="KKR41560.1"/>
    </source>
</evidence>
<feature type="transmembrane region" description="Helical" evidence="6">
    <location>
        <begin position="144"/>
        <end position="164"/>
    </location>
</feature>
<dbReference type="EMBL" id="LBYB01000009">
    <property type="protein sequence ID" value="KKR41560.1"/>
    <property type="molecule type" value="Genomic_DNA"/>
</dbReference>
<feature type="transmembrane region" description="Helical" evidence="6">
    <location>
        <begin position="12"/>
        <end position="33"/>
    </location>
</feature>
<feature type="transmembrane region" description="Helical" evidence="6">
    <location>
        <begin position="118"/>
        <end position="137"/>
    </location>
</feature>
<evidence type="ECO:0000256" key="2">
    <source>
        <dbReference type="ARBA" id="ARBA00022475"/>
    </source>
</evidence>
<protein>
    <submittedName>
        <fullName evidence="7">Heteropolysaccharide repeat unit export protein</fullName>
    </submittedName>
</protein>
<gene>
    <name evidence="7" type="ORF">UT77_C0009G0018</name>
</gene>
<evidence type="ECO:0000313" key="8">
    <source>
        <dbReference type="Proteomes" id="UP000034881"/>
    </source>
</evidence>
<keyword evidence="3 6" id="KW-0812">Transmembrane</keyword>
<accession>A0A0G0T365</accession>
<evidence type="ECO:0000256" key="5">
    <source>
        <dbReference type="ARBA" id="ARBA00023136"/>
    </source>
</evidence>
<evidence type="ECO:0000256" key="3">
    <source>
        <dbReference type="ARBA" id="ARBA00022692"/>
    </source>
</evidence>
<comment type="subcellular location">
    <subcellularLocation>
        <location evidence="1">Cell membrane</location>
        <topology evidence="1">Multi-pass membrane protein</topology>
    </subcellularLocation>
</comment>
<feature type="transmembrane region" description="Helical" evidence="6">
    <location>
        <begin position="376"/>
        <end position="398"/>
    </location>
</feature>
<reference evidence="7 8" key="1">
    <citation type="journal article" date="2015" name="Nature">
        <title>rRNA introns, odd ribosomes, and small enigmatic genomes across a large radiation of phyla.</title>
        <authorList>
            <person name="Brown C.T."/>
            <person name="Hug L.A."/>
            <person name="Thomas B.C."/>
            <person name="Sharon I."/>
            <person name="Castelle C.J."/>
            <person name="Singh A."/>
            <person name="Wilkins M.J."/>
            <person name="Williams K.H."/>
            <person name="Banfield J.F."/>
        </authorList>
    </citation>
    <scope>NUCLEOTIDE SEQUENCE [LARGE SCALE GENOMIC DNA]</scope>
</reference>
<evidence type="ECO:0000256" key="1">
    <source>
        <dbReference type="ARBA" id="ARBA00004651"/>
    </source>
</evidence>
<dbReference type="PANTHER" id="PTHR30250:SF11">
    <property type="entry name" value="O-ANTIGEN TRANSPORTER-RELATED"/>
    <property type="match status" value="1"/>
</dbReference>
<feature type="transmembrane region" description="Helical" evidence="6">
    <location>
        <begin position="351"/>
        <end position="370"/>
    </location>
</feature>
<keyword evidence="5 6" id="KW-0472">Membrane</keyword>
<name>A0A0G0T365_9BACT</name>
<evidence type="ECO:0000256" key="6">
    <source>
        <dbReference type="SAM" id="Phobius"/>
    </source>
</evidence>
<organism evidence="7 8">
    <name type="scientific">Candidatus Daviesbacteria bacterium GW2011_GWC2_40_12</name>
    <dbReference type="NCBI Taxonomy" id="1618431"/>
    <lineage>
        <taxon>Bacteria</taxon>
        <taxon>Candidatus Daviesiibacteriota</taxon>
    </lineage>
</organism>
<feature type="transmembrane region" description="Helical" evidence="6">
    <location>
        <begin position="327"/>
        <end position="344"/>
    </location>
</feature>
<dbReference type="InterPro" id="IPR002797">
    <property type="entry name" value="Polysacc_synth"/>
</dbReference>
<dbReference type="InterPro" id="IPR050833">
    <property type="entry name" value="Poly_Biosynth_Transport"/>
</dbReference>
<dbReference type="PANTHER" id="PTHR30250">
    <property type="entry name" value="PST FAMILY PREDICTED COLANIC ACID TRANSPORTER"/>
    <property type="match status" value="1"/>
</dbReference>
<dbReference type="AlphaFoldDB" id="A0A0G0T365"/>
<comment type="caution">
    <text evidence="7">The sequence shown here is derived from an EMBL/GenBank/DDBJ whole genome shotgun (WGS) entry which is preliminary data.</text>
</comment>
<feature type="transmembrane region" description="Helical" evidence="6">
    <location>
        <begin position="39"/>
        <end position="64"/>
    </location>
</feature>
<feature type="transmembrane region" description="Helical" evidence="6">
    <location>
        <begin position="85"/>
        <end position="106"/>
    </location>
</feature>
<dbReference type="Pfam" id="PF01943">
    <property type="entry name" value="Polysacc_synt"/>
    <property type="match status" value="1"/>
</dbReference>
<feature type="transmembrane region" description="Helical" evidence="6">
    <location>
        <begin position="283"/>
        <end position="307"/>
    </location>
</feature>
<dbReference type="GO" id="GO:0005886">
    <property type="term" value="C:plasma membrane"/>
    <property type="evidence" value="ECO:0007669"/>
    <property type="project" value="UniProtKB-SubCell"/>
</dbReference>
<feature type="transmembrane region" description="Helical" evidence="6">
    <location>
        <begin position="251"/>
        <end position="271"/>
    </location>
</feature>
<keyword evidence="4 6" id="KW-1133">Transmembrane helix</keyword>
<sequence>MNYFSKIFRQTFWQVLGKAATSISTFIILGLIARNYGEAGTGVFTLALTYLAIFYLLADFGFNAHVLRRVKDRDLEIKIEWQKLLGTRILWSLVLVILAVSLLPLWPFATSDFTKAVIIGSPAIIFSGVFITCNLFFQSKLRYDLSVLAVGLGTVGSLTLFLFFSLKKYPVSSLVFAHLIGWIIIAFFAWVLIRKFIFNIFPVFDIKYALSLFKQSWLIAATLALNVLYFRADAFLISYFRTPFDVGVYNVAYSVFQSALVLPTFIMNSYYPLMLKSFGNIKYVGLSLLGLSFFGTFFTLVFAPLVIEVLTGGGFAGSVQSLQILSLGFPAYFLSSLFMWIFIAKGKYKEMFLLYTSGLFLNLILNFLYIPKYSFLAASWVTVISEYFILLIQIFLIYNGTRKRNHLKK</sequence>
<proteinExistence type="predicted"/>
<feature type="transmembrane region" description="Helical" evidence="6">
    <location>
        <begin position="217"/>
        <end position="239"/>
    </location>
</feature>
<evidence type="ECO:0000256" key="4">
    <source>
        <dbReference type="ARBA" id="ARBA00022989"/>
    </source>
</evidence>
<dbReference type="Proteomes" id="UP000034881">
    <property type="component" value="Unassembled WGS sequence"/>
</dbReference>
<feature type="transmembrane region" description="Helical" evidence="6">
    <location>
        <begin position="176"/>
        <end position="197"/>
    </location>
</feature>